<organism evidence="7 8">
    <name type="scientific">Spirilliplanes yamanashiensis</name>
    <dbReference type="NCBI Taxonomy" id="42233"/>
    <lineage>
        <taxon>Bacteria</taxon>
        <taxon>Bacillati</taxon>
        <taxon>Actinomycetota</taxon>
        <taxon>Actinomycetes</taxon>
        <taxon>Micromonosporales</taxon>
        <taxon>Micromonosporaceae</taxon>
        <taxon>Spirilliplanes</taxon>
    </lineage>
</organism>
<accession>A0A8J4DIZ8</accession>
<feature type="active site" description="Charge relay system" evidence="5">
    <location>
        <position position="242"/>
    </location>
</feature>
<name>A0A8J4DIZ8_9ACTN</name>
<dbReference type="PROSITE" id="PS51892">
    <property type="entry name" value="SUBTILASE"/>
    <property type="match status" value="1"/>
</dbReference>
<dbReference type="InterPro" id="IPR050131">
    <property type="entry name" value="Peptidase_S8_subtilisin-like"/>
</dbReference>
<dbReference type="EMBL" id="BOOY01000016">
    <property type="protein sequence ID" value="GIJ02864.1"/>
    <property type="molecule type" value="Genomic_DNA"/>
</dbReference>
<dbReference type="PROSITE" id="PS00138">
    <property type="entry name" value="SUBTILASE_SER"/>
    <property type="match status" value="1"/>
</dbReference>
<proteinExistence type="inferred from homology"/>
<dbReference type="Pfam" id="PF00082">
    <property type="entry name" value="Peptidase_S8"/>
    <property type="match status" value="1"/>
</dbReference>
<evidence type="ECO:0000256" key="2">
    <source>
        <dbReference type="ARBA" id="ARBA00022670"/>
    </source>
</evidence>
<comment type="caution">
    <text evidence="7">The sequence shown here is derived from an EMBL/GenBank/DDBJ whole genome shotgun (WGS) entry which is preliminary data.</text>
</comment>
<dbReference type="InterPro" id="IPR023828">
    <property type="entry name" value="Peptidase_S8_Ser-AS"/>
</dbReference>
<keyword evidence="8" id="KW-1185">Reference proteome</keyword>
<keyword evidence="4 5" id="KW-0720">Serine protease</keyword>
<keyword evidence="2 5" id="KW-0645">Protease</keyword>
<evidence type="ECO:0000256" key="3">
    <source>
        <dbReference type="ARBA" id="ARBA00022801"/>
    </source>
</evidence>
<evidence type="ECO:0000256" key="4">
    <source>
        <dbReference type="ARBA" id="ARBA00022825"/>
    </source>
</evidence>
<evidence type="ECO:0000313" key="7">
    <source>
        <dbReference type="EMBL" id="GIJ02864.1"/>
    </source>
</evidence>
<dbReference type="CDD" id="cd00306">
    <property type="entry name" value="Peptidases_S8_S53"/>
    <property type="match status" value="1"/>
</dbReference>
<dbReference type="PRINTS" id="PR00723">
    <property type="entry name" value="SUBTILISIN"/>
</dbReference>
<dbReference type="InterPro" id="IPR000209">
    <property type="entry name" value="Peptidase_S8/S53_dom"/>
</dbReference>
<feature type="active site" description="Charge relay system" evidence="5">
    <location>
        <position position="199"/>
    </location>
</feature>
<gene>
    <name evidence="7" type="ORF">Sya03_22160</name>
</gene>
<dbReference type="AlphaFoldDB" id="A0A8J4DIZ8"/>
<dbReference type="SUPFAM" id="SSF52743">
    <property type="entry name" value="Subtilisin-like"/>
    <property type="match status" value="1"/>
</dbReference>
<dbReference type="InterPro" id="IPR036852">
    <property type="entry name" value="Peptidase_S8/S53_dom_sf"/>
</dbReference>
<reference evidence="7" key="1">
    <citation type="submission" date="2021-01" db="EMBL/GenBank/DDBJ databases">
        <title>Whole genome shotgun sequence of Spirilliplanes yamanashiensis NBRC 15828.</title>
        <authorList>
            <person name="Komaki H."/>
            <person name="Tamura T."/>
        </authorList>
    </citation>
    <scope>NUCLEOTIDE SEQUENCE</scope>
    <source>
        <strain evidence="7">NBRC 15828</strain>
    </source>
</reference>
<feature type="active site" description="Charge relay system" evidence="5">
    <location>
        <position position="408"/>
    </location>
</feature>
<dbReference type="InterPro" id="IPR015500">
    <property type="entry name" value="Peptidase_S8_subtilisin-rel"/>
</dbReference>
<dbReference type="Proteomes" id="UP000652013">
    <property type="component" value="Unassembled WGS sequence"/>
</dbReference>
<dbReference type="Gene3D" id="3.40.50.200">
    <property type="entry name" value="Peptidase S8/S53 domain"/>
    <property type="match status" value="1"/>
</dbReference>
<dbReference type="GO" id="GO:0006508">
    <property type="term" value="P:proteolysis"/>
    <property type="evidence" value="ECO:0007669"/>
    <property type="project" value="UniProtKB-KW"/>
</dbReference>
<evidence type="ECO:0000256" key="5">
    <source>
        <dbReference type="PROSITE-ProRule" id="PRU01240"/>
    </source>
</evidence>
<dbReference type="PANTHER" id="PTHR43806:SF11">
    <property type="entry name" value="CEREVISIN-RELATED"/>
    <property type="match status" value="1"/>
</dbReference>
<dbReference type="PANTHER" id="PTHR43806">
    <property type="entry name" value="PEPTIDASE S8"/>
    <property type="match status" value="1"/>
</dbReference>
<dbReference type="RefSeq" id="WP_203938156.1">
    <property type="nucleotide sequence ID" value="NZ_BAAAGJ010000005.1"/>
</dbReference>
<sequence length="457" mass="48439">MNSDSEAVANRPFAKDYPAKSYGGDVARLQQVLAVQLAELGGRGQVNQDTLVGILIGRRSGRHELPQPEALHDDRGTCYVARNEIVMPAAAYRHKAVRGLLDREHFREYGACRWPGRGDLVRLRQFKRGASVVPKLVRSCDEAGESAWPNALLTMAAVGKGIGGPEPLAAAPLAPFGEYREAWLRDHPARRTVRVAVIDTGLPRSRRDSDGWLNLQRTLDDVDELDVLPSGHDGFLDFQAGHGSFVAGLVQQVAPAAEVLMYRAADTDGFAADDDIADAVRAAHADGAHIISLSLGGQTPDDRPPPAMEGAVRDVLAAENPPVIVAAAGNFGTGRRCFPAAIEGVLAVAALTPAGTAAAWSSHGAHVRFSTIGEGVSSTFVTGKESPVFDPQPEEFGPDAWALWSGTSFAAPQIAGALARICAEDDVDAQTAVAKLDRLGTPMKDYGSALVILEGLQ</sequence>
<protein>
    <recommendedName>
        <fullName evidence="6">Peptidase S8/S53 domain-containing protein</fullName>
    </recommendedName>
</protein>
<evidence type="ECO:0000259" key="6">
    <source>
        <dbReference type="Pfam" id="PF00082"/>
    </source>
</evidence>
<evidence type="ECO:0000313" key="8">
    <source>
        <dbReference type="Proteomes" id="UP000652013"/>
    </source>
</evidence>
<feature type="domain" description="Peptidase S8/S53" evidence="6">
    <location>
        <begin position="192"/>
        <end position="424"/>
    </location>
</feature>
<comment type="similarity">
    <text evidence="1 5">Belongs to the peptidase S8 family.</text>
</comment>
<dbReference type="GO" id="GO:0004252">
    <property type="term" value="F:serine-type endopeptidase activity"/>
    <property type="evidence" value="ECO:0007669"/>
    <property type="project" value="UniProtKB-UniRule"/>
</dbReference>
<evidence type="ECO:0000256" key="1">
    <source>
        <dbReference type="ARBA" id="ARBA00011073"/>
    </source>
</evidence>
<keyword evidence="3 5" id="KW-0378">Hydrolase</keyword>